<accession>A0A2G5SIA7</accession>
<sequence length="97" mass="11521">MEASADPIKENHLYLKTCILYEVLQKKPIFDSYRNFCSTVGQDAMEYPDFEYWYYRFYHGQMDFDYDRSADPEPKTLVDIPVVSMKKIAESLDAVER</sequence>
<dbReference type="Proteomes" id="UP000230233">
    <property type="component" value="Unassembled WGS sequence"/>
</dbReference>
<dbReference type="AlphaFoldDB" id="A0A2G5SIA7"/>
<dbReference type="EMBL" id="PDUG01000007">
    <property type="protein sequence ID" value="PIC14845.1"/>
    <property type="molecule type" value="Genomic_DNA"/>
</dbReference>
<gene>
    <name evidence="2" type="ORF">B9Z55_027015</name>
</gene>
<comment type="caution">
    <text evidence="2">The sequence shown here is derived from an EMBL/GenBank/DDBJ whole genome shotgun (WGS) entry which is preliminary data.</text>
</comment>
<dbReference type="Gene3D" id="1.10.10.1450">
    <property type="match status" value="1"/>
</dbReference>
<evidence type="ECO:0000313" key="3">
    <source>
        <dbReference type="Proteomes" id="UP000230233"/>
    </source>
</evidence>
<organism evidence="2 3">
    <name type="scientific">Caenorhabditis nigoni</name>
    <dbReference type="NCBI Taxonomy" id="1611254"/>
    <lineage>
        <taxon>Eukaryota</taxon>
        <taxon>Metazoa</taxon>
        <taxon>Ecdysozoa</taxon>
        <taxon>Nematoda</taxon>
        <taxon>Chromadorea</taxon>
        <taxon>Rhabditida</taxon>
        <taxon>Rhabditina</taxon>
        <taxon>Rhabditomorpha</taxon>
        <taxon>Rhabditoidea</taxon>
        <taxon>Rhabditidae</taxon>
        <taxon>Peloderinae</taxon>
        <taxon>Caenorhabditis</taxon>
    </lineage>
</organism>
<keyword evidence="3" id="KW-1185">Reference proteome</keyword>
<reference evidence="3" key="1">
    <citation type="submission" date="2017-10" db="EMBL/GenBank/DDBJ databases">
        <title>Rapid genome shrinkage in a self-fertile nematode reveals novel sperm competition proteins.</title>
        <authorList>
            <person name="Yin D."/>
            <person name="Schwarz E.M."/>
            <person name="Thomas C.G."/>
            <person name="Felde R.L."/>
            <person name="Korf I.F."/>
            <person name="Cutter A.D."/>
            <person name="Schartner C.M."/>
            <person name="Ralston E.J."/>
            <person name="Meyer B.J."/>
            <person name="Haag E.S."/>
        </authorList>
    </citation>
    <scope>NUCLEOTIDE SEQUENCE [LARGE SCALE GENOMIC DNA]</scope>
    <source>
        <strain evidence="3">JU1422</strain>
    </source>
</reference>
<dbReference type="Pfam" id="PF17906">
    <property type="entry name" value="HTH_48"/>
    <property type="match status" value="1"/>
</dbReference>
<evidence type="ECO:0000313" key="2">
    <source>
        <dbReference type="EMBL" id="PIC14845.1"/>
    </source>
</evidence>
<evidence type="ECO:0000259" key="1">
    <source>
        <dbReference type="Pfam" id="PF17906"/>
    </source>
</evidence>
<dbReference type="InterPro" id="IPR041426">
    <property type="entry name" value="Mos1_HTH"/>
</dbReference>
<protein>
    <recommendedName>
        <fullName evidence="1">Mos1 transposase HTH domain-containing protein</fullName>
    </recommendedName>
</protein>
<feature type="domain" description="Mos1 transposase HTH" evidence="1">
    <location>
        <begin position="14"/>
        <end position="60"/>
    </location>
</feature>
<dbReference type="OrthoDB" id="5859751at2759"/>
<name>A0A2G5SIA7_9PELO</name>
<proteinExistence type="predicted"/>